<dbReference type="OrthoDB" id="6501611at2759"/>
<evidence type="ECO:0000313" key="17">
    <source>
        <dbReference type="Proteomes" id="UP000007963"/>
    </source>
</evidence>
<dbReference type="PANTHER" id="PTHR39207:SF1">
    <property type="entry name" value="ALPHA-GLUCURONIDASE A"/>
    <property type="match status" value="1"/>
</dbReference>
<dbReference type="EMBL" id="CH476609">
    <property type="protein sequence ID" value="EAU29424.1"/>
    <property type="molecule type" value="Genomic_DNA"/>
</dbReference>
<evidence type="ECO:0000256" key="9">
    <source>
        <dbReference type="ARBA" id="ARBA00048838"/>
    </source>
</evidence>
<dbReference type="OMA" id="WPAYLNY"/>
<dbReference type="SUPFAM" id="SSF55545">
    <property type="entry name" value="beta-N-acetylhexosaminidase-like domain"/>
    <property type="match status" value="1"/>
</dbReference>
<dbReference type="GeneID" id="4319521"/>
<comment type="subcellular location">
    <subcellularLocation>
        <location evidence="10 12">Secreted</location>
    </subcellularLocation>
</comment>
<comment type="catalytic activity">
    <reaction evidence="9 10 12">
        <text>an alpha-D-glucuronoside + H2O = D-glucuronate + an alcohol</text>
        <dbReference type="Rhea" id="RHEA:20005"/>
        <dbReference type="ChEBI" id="CHEBI:15377"/>
        <dbReference type="ChEBI" id="CHEBI:30879"/>
        <dbReference type="ChEBI" id="CHEBI:58720"/>
        <dbReference type="ChEBI" id="CHEBI:58899"/>
        <dbReference type="EC" id="3.2.1.139"/>
    </reaction>
</comment>
<feature type="active site" description="Proton acceptor" evidence="11">
    <location>
        <position position="414"/>
    </location>
</feature>
<proteinExistence type="inferred from homology"/>
<comment type="function">
    <text evidence="8 12">Alpha-glucuronidase involved in the hydrolysis of xylan, a major structural heterogeneous polysaccharide found in plant biomass representing the second most abundant polysaccharide in the biosphere, after cellulose. Releases 4-O-methylglucuronic acid from xylan.</text>
</comment>
<protein>
    <recommendedName>
        <fullName evidence="2 10">Alpha-glucuronidase</fullName>
        <ecNumber evidence="2 10">3.2.1.139</ecNumber>
    </recommendedName>
</protein>
<evidence type="ECO:0000259" key="14">
    <source>
        <dbReference type="Pfam" id="PF07477"/>
    </source>
</evidence>
<dbReference type="InterPro" id="IPR011100">
    <property type="entry name" value="Glyco_hydro_67_cat"/>
</dbReference>
<dbReference type="PANTHER" id="PTHR39207">
    <property type="entry name" value="ALPHA-GLUCURONIDASE A"/>
    <property type="match status" value="1"/>
</dbReference>
<feature type="signal peptide" evidence="10 12">
    <location>
        <begin position="1"/>
        <end position="26"/>
    </location>
</feature>
<dbReference type="AlphaFoldDB" id="Q0C8K9"/>
<dbReference type="SUPFAM" id="SSF51445">
    <property type="entry name" value="(Trans)glycosidases"/>
    <property type="match status" value="1"/>
</dbReference>
<evidence type="ECO:0000256" key="10">
    <source>
        <dbReference type="PIRNR" id="PIRNR029900"/>
    </source>
</evidence>
<dbReference type="HOGENOM" id="CLU_007125_2_0_1"/>
<reference evidence="17" key="1">
    <citation type="submission" date="2005-09" db="EMBL/GenBank/DDBJ databases">
        <title>Annotation of the Aspergillus terreus NIH2624 genome.</title>
        <authorList>
            <person name="Birren B.W."/>
            <person name="Lander E.S."/>
            <person name="Galagan J.E."/>
            <person name="Nusbaum C."/>
            <person name="Devon K."/>
            <person name="Henn M."/>
            <person name="Ma L.-J."/>
            <person name="Jaffe D.B."/>
            <person name="Butler J."/>
            <person name="Alvarez P."/>
            <person name="Gnerre S."/>
            <person name="Grabherr M."/>
            <person name="Kleber M."/>
            <person name="Mauceli E.W."/>
            <person name="Brockman W."/>
            <person name="Rounsley S."/>
            <person name="Young S.K."/>
            <person name="LaButti K."/>
            <person name="Pushparaj V."/>
            <person name="DeCaprio D."/>
            <person name="Crawford M."/>
            <person name="Koehrsen M."/>
            <person name="Engels R."/>
            <person name="Montgomery P."/>
            <person name="Pearson M."/>
            <person name="Howarth C."/>
            <person name="Larson L."/>
            <person name="Luoma S."/>
            <person name="White J."/>
            <person name="Alvarado L."/>
            <person name="Kodira C.D."/>
            <person name="Zeng Q."/>
            <person name="Oleary S."/>
            <person name="Yandava C."/>
            <person name="Denning D.W."/>
            <person name="Nierman W.C."/>
            <person name="Milne T."/>
            <person name="Madden K."/>
        </authorList>
    </citation>
    <scope>NUCLEOTIDE SEQUENCE [LARGE SCALE GENOMIC DNA]</scope>
    <source>
        <strain evidence="17">NIH 2624 / FGSC A1156</strain>
    </source>
</reference>
<evidence type="ECO:0000259" key="15">
    <source>
        <dbReference type="Pfam" id="PF07488"/>
    </source>
</evidence>
<feature type="domain" description="Glycosyl hydrolase family 67 C-terminal" evidence="14">
    <location>
        <begin position="476"/>
        <end position="699"/>
    </location>
</feature>
<feature type="chain" id="PRO_5005142394" description="Alpha-glucuronidase" evidence="10 12">
    <location>
        <begin position="27"/>
        <end position="847"/>
    </location>
</feature>
<dbReference type="CDD" id="cd02795">
    <property type="entry name" value="CBM6-CBM35-CBM36_like"/>
    <property type="match status" value="1"/>
</dbReference>
<feature type="active site" description="Proton donor" evidence="11">
    <location>
        <position position="308"/>
    </location>
</feature>
<dbReference type="PIRSF" id="PIRSF029900">
    <property type="entry name" value="Alpha-glucuronds"/>
    <property type="match status" value="1"/>
</dbReference>
<accession>Q0C8K9</accession>
<evidence type="ECO:0000256" key="4">
    <source>
        <dbReference type="ARBA" id="ARBA00022801"/>
    </source>
</evidence>
<keyword evidence="10 12" id="KW-0732">Signal</keyword>
<dbReference type="GO" id="GO:0005576">
    <property type="term" value="C:extracellular region"/>
    <property type="evidence" value="ECO:0007669"/>
    <property type="project" value="UniProtKB-SubCell"/>
</dbReference>
<gene>
    <name evidence="12" type="primary">aguA</name>
    <name evidence="16" type="ORF">ATEG_09975</name>
</gene>
<evidence type="ECO:0000256" key="7">
    <source>
        <dbReference type="ARBA" id="ARBA00023326"/>
    </source>
</evidence>
<dbReference type="Pfam" id="PF07477">
    <property type="entry name" value="Glyco_hydro_67C"/>
    <property type="match status" value="1"/>
</dbReference>
<comment type="similarity">
    <text evidence="1 10 12">Belongs to the glycosyl hydrolase 67 family.</text>
</comment>
<dbReference type="Pfam" id="PF07488">
    <property type="entry name" value="Glyco_hydro_67M"/>
    <property type="match status" value="1"/>
</dbReference>
<keyword evidence="4 10" id="KW-0378">Hydrolase</keyword>
<dbReference type="Pfam" id="PF03648">
    <property type="entry name" value="Glyco_hydro_67N"/>
    <property type="match status" value="1"/>
</dbReference>
<evidence type="ECO:0000256" key="8">
    <source>
        <dbReference type="ARBA" id="ARBA00024828"/>
    </source>
</evidence>
<evidence type="ECO:0000256" key="6">
    <source>
        <dbReference type="ARBA" id="ARBA00023295"/>
    </source>
</evidence>
<dbReference type="VEuPathDB" id="FungiDB:ATEG_09975"/>
<keyword evidence="10" id="KW-0964">Secreted</keyword>
<name>Q0C8K9_ASPTN</name>
<evidence type="ECO:0000256" key="12">
    <source>
        <dbReference type="RuleBase" id="RU361198"/>
    </source>
</evidence>
<evidence type="ECO:0000256" key="1">
    <source>
        <dbReference type="ARBA" id="ARBA00008833"/>
    </source>
</evidence>
<dbReference type="InterPro" id="IPR029018">
    <property type="entry name" value="Hex-like_dom2"/>
</dbReference>
<dbReference type="InterPro" id="IPR011099">
    <property type="entry name" value="Glyco_hydro_67_C"/>
</dbReference>
<dbReference type="InterPro" id="IPR037054">
    <property type="entry name" value="A-glucoronidase_C_sf"/>
</dbReference>
<feature type="active site" description="Proton acceptor" evidence="11">
    <location>
        <position position="386"/>
    </location>
</feature>
<dbReference type="eggNOG" id="ENOG502QWS4">
    <property type="taxonomic scope" value="Eukaryota"/>
</dbReference>
<evidence type="ECO:0000256" key="2">
    <source>
        <dbReference type="ARBA" id="ARBA00012271"/>
    </source>
</evidence>
<evidence type="ECO:0000256" key="5">
    <source>
        <dbReference type="ARBA" id="ARBA00023277"/>
    </source>
</evidence>
<keyword evidence="6 10" id="KW-0326">Glycosidase</keyword>
<dbReference type="GO" id="GO:0045493">
    <property type="term" value="P:xylan catabolic process"/>
    <property type="evidence" value="ECO:0007669"/>
    <property type="project" value="UniProtKB-KW"/>
</dbReference>
<dbReference type="Gene3D" id="3.30.379.10">
    <property type="entry name" value="Chitobiase/beta-hexosaminidase domain 2-like"/>
    <property type="match status" value="1"/>
</dbReference>
<evidence type="ECO:0000256" key="3">
    <source>
        <dbReference type="ARBA" id="ARBA00022651"/>
    </source>
</evidence>
<feature type="domain" description="Alpha glucuronidase N-terminal" evidence="13">
    <location>
        <begin position="32"/>
        <end position="148"/>
    </location>
</feature>
<dbReference type="EC" id="3.2.1.139" evidence="2 10"/>
<keyword evidence="5 12" id="KW-0119">Carbohydrate metabolism</keyword>
<organism evidence="16 17">
    <name type="scientific">Aspergillus terreus (strain NIH 2624 / FGSC A1156)</name>
    <dbReference type="NCBI Taxonomy" id="341663"/>
    <lineage>
        <taxon>Eukaryota</taxon>
        <taxon>Fungi</taxon>
        <taxon>Dikarya</taxon>
        <taxon>Ascomycota</taxon>
        <taxon>Pezizomycotina</taxon>
        <taxon>Eurotiomycetes</taxon>
        <taxon>Eurotiomycetidae</taxon>
        <taxon>Eurotiales</taxon>
        <taxon>Aspergillaceae</taxon>
        <taxon>Aspergillus</taxon>
        <taxon>Aspergillus subgen. Circumdati</taxon>
    </lineage>
</organism>
<keyword evidence="7 12" id="KW-0624">Polysaccharide degradation</keyword>
<dbReference type="Gene3D" id="3.20.20.80">
    <property type="entry name" value="Glycosidases"/>
    <property type="match status" value="1"/>
</dbReference>
<dbReference type="Proteomes" id="UP000007963">
    <property type="component" value="Unassembled WGS sequence"/>
</dbReference>
<sequence length="847" mass="93200">MGHTGRYCSIMLRTIIFIALLGIVSAENGSAGWLRYSRLPSSVVHKFDPPTRIVTLNATSSSPVYSAGKELENGFKGLFGKDLTHLSSGCGRSSSIIVGTFDSFTAACGPLPKEVVLEVDGFWLSTEGHSVRIIGQNERGALYGTFEYLSMLARGNFSSVSYVSNPSAPVRWTNEWDNMDGTIERGYGGLSFFFANGSILPDLTRAAEYARLLASVKINGVILTNVNADPATLKPENIKGLGRIGDAMRPYGVQIGIALNFASPQTLGGLPTFDPLDEDVISWWHNVTAEIYGAVPDFGGFLVKANSEGQPGPLTYNRTLAQGANLFADAVKPYGGIVMFRAFVYSLLNISDWRADRASAAYEAFQGLDGAFKDNVIVQIKAGPLDFQVREPASPLFGYLRNTNVAIELPVTQEYLGQQSHTVYLAPLWKSVLDMDLRVDNESSRVSEIVTGRRFKRKLGGFAGVANAGNNVTWMGSHLSMSNLYAYGRLAWDPTEDSETIVRDWSHLTFGLNPKVTDVVTRIHMESWPAYLNYSSGNTGLPTLTDVTNNHFGPNVRAQDDNGYGIWTRSDSFSIGMDRTVRNGTGFSGQYPPELAVKFEHIDTTPTELLLWFHHVNYTHTLPTGQTVIQYMYDTHYSGAEVAQTFPSMWKGLEKGIDQQRFREVLHQLTFQAGHAIAWRDSIVDYYHNLTQIPDEKGRVGKHEWRIEAESMTLNGYKIISPDPPESASNFSLVTTVTNTTRATAKTKLQVKSGLYDIVVVYFDLGGGVAKWETHLDNRLLGKWQGDNEYTLSHAATQEPDGASKARITFNDVHVKKGDTLEIVGVGDGLDTAPLDYVAVSPRGTMD</sequence>
<dbReference type="InterPro" id="IPR017853">
    <property type="entry name" value="GH"/>
</dbReference>
<dbReference type="GO" id="GO:0046559">
    <property type="term" value="F:alpha-glucuronidase activity"/>
    <property type="evidence" value="ECO:0007669"/>
    <property type="project" value="UniProtKB-EC"/>
</dbReference>
<keyword evidence="3 10" id="KW-0858">Xylan degradation</keyword>
<dbReference type="RefSeq" id="XP_001209277.1">
    <property type="nucleotide sequence ID" value="XM_001209277.1"/>
</dbReference>
<feature type="domain" description="Glycosyl hydrolase family 67 catalytic" evidence="15">
    <location>
        <begin position="157"/>
        <end position="474"/>
    </location>
</feature>
<evidence type="ECO:0000259" key="13">
    <source>
        <dbReference type="Pfam" id="PF03648"/>
    </source>
</evidence>
<dbReference type="STRING" id="341663.Q0C8K9"/>
<evidence type="ECO:0000256" key="11">
    <source>
        <dbReference type="PIRSR" id="PIRSR029900-1"/>
    </source>
</evidence>
<dbReference type="InterPro" id="IPR005154">
    <property type="entry name" value="Glyco_hydro_67_aGlcAse_N"/>
</dbReference>
<dbReference type="Gene3D" id="3.90.1330.10">
    <property type="entry name" value="Alpha-glucuronidase, C-terminal domain"/>
    <property type="match status" value="1"/>
</dbReference>
<evidence type="ECO:0000313" key="16">
    <source>
        <dbReference type="EMBL" id="EAU29424.1"/>
    </source>
</evidence>
<dbReference type="InterPro" id="IPR011395">
    <property type="entry name" value="Glyco_hydro_67_aGlcAse"/>
</dbReference>